<evidence type="ECO:0000313" key="1">
    <source>
        <dbReference type="EMBL" id="ANH82665.1"/>
    </source>
</evidence>
<dbReference type="SUPFAM" id="SSF53335">
    <property type="entry name" value="S-adenosyl-L-methionine-dependent methyltransferases"/>
    <property type="match status" value="1"/>
</dbReference>
<reference evidence="1 2" key="1">
    <citation type="submission" date="2016-05" db="EMBL/GenBank/DDBJ databases">
        <title>Niabella ginsenosidivorans BS26 whole genome sequencing.</title>
        <authorList>
            <person name="Im W.T."/>
            <person name="Siddiqi M.Z."/>
        </authorList>
    </citation>
    <scope>NUCLEOTIDE SEQUENCE [LARGE SCALE GENOMIC DNA]</scope>
    <source>
        <strain evidence="1 2">BS26</strain>
    </source>
</reference>
<dbReference type="OrthoDB" id="3896938at2"/>
<protein>
    <recommendedName>
        <fullName evidence="3">Methyltransferase type 11</fullName>
    </recommendedName>
</protein>
<dbReference type="AlphaFoldDB" id="A0A1A9I5Q6"/>
<dbReference type="EMBL" id="CP015772">
    <property type="protein sequence ID" value="ANH82665.1"/>
    <property type="molecule type" value="Genomic_DNA"/>
</dbReference>
<evidence type="ECO:0008006" key="3">
    <source>
        <dbReference type="Google" id="ProtNLM"/>
    </source>
</evidence>
<keyword evidence="2" id="KW-1185">Reference proteome</keyword>
<proteinExistence type="predicted"/>
<dbReference type="Pfam" id="PF13489">
    <property type="entry name" value="Methyltransf_23"/>
    <property type="match status" value="1"/>
</dbReference>
<sequence length="218" mass="25071">MVYPSIQKLTPKNIYLKKCFGSKPFRLLDVGAGNHSASKTKKLFPNCEYHGIDLDKSYQNDPSDFDAMTAFYEMDLTKLDYKMIPDNYFDFVRMAHVVEHLKNGDEVVKHLIPKLKQGGCFYIEYPGARSTKLPSMRGTLNFYDDPTHVRIYSVKELQAIFESGGCRVISSGVRRNAAYLITMPLRILGSWARGRKLQGNIFWDLMGFAEFLFVQKIR</sequence>
<organism evidence="1 2">
    <name type="scientific">Niabella ginsenosidivorans</name>
    <dbReference type="NCBI Taxonomy" id="1176587"/>
    <lineage>
        <taxon>Bacteria</taxon>
        <taxon>Pseudomonadati</taxon>
        <taxon>Bacteroidota</taxon>
        <taxon>Chitinophagia</taxon>
        <taxon>Chitinophagales</taxon>
        <taxon>Chitinophagaceae</taxon>
        <taxon>Niabella</taxon>
    </lineage>
</organism>
<dbReference type="Proteomes" id="UP000077667">
    <property type="component" value="Chromosome"/>
</dbReference>
<dbReference type="Gene3D" id="3.40.50.150">
    <property type="entry name" value="Vaccinia Virus protein VP39"/>
    <property type="match status" value="1"/>
</dbReference>
<evidence type="ECO:0000313" key="2">
    <source>
        <dbReference type="Proteomes" id="UP000077667"/>
    </source>
</evidence>
<dbReference type="InterPro" id="IPR029063">
    <property type="entry name" value="SAM-dependent_MTases_sf"/>
</dbReference>
<name>A0A1A9I5Q6_9BACT</name>
<dbReference type="KEGG" id="nia:A8C56_18295"/>
<gene>
    <name evidence="1" type="ORF">A8C56_18295</name>
</gene>
<accession>A0A1A9I5Q6</accession>
<dbReference type="STRING" id="1176587.A8C56_18295"/>